<sequence>MALYPNRGAAFDRVQEKAAALRDKRDNGRMSFFSPSSLGCGSCCLLSNKTMRSSASQHLNAFCHASGSLSQCRSTKKSCNIALMKLPISSYSISRGLTNHRHALLLVIQLLSRGGGEDDDGGGSPEILAWSSVQIHCMVARDDGKAILLDPSSPGSGPMKEKLTSNAATSFVPHHGERGQVIVATKPKILCCDLCLFPGESKSYIYQEQLPSNGPPSYRGPVIRYWYKLTIGTQRVGSPIRLVRIPLRVLLLQEMGFESESDRVAPSNPFLSSSHKESPLEVAMQILQNATVRRSPSPYNVTHTEGRVGKFCLFKMGYKLGEDIIGTFDFTTAQVPCVQVSWLTSSHDLIKDDLSNHMNTNLPFLQVTLQLSYLFIVVSLEWQLHFEFVVSRTGVVAFHPPEELTQPGSWTAPRHLDIETMVWDLPIRVFPSSPLNVAQGLHMESRVTSQL</sequence>
<evidence type="ECO:0000313" key="1">
    <source>
        <dbReference type="EMBL" id="CAD7246758.1"/>
    </source>
</evidence>
<gene>
    <name evidence="1" type="ORF">DSTB1V02_LOCUS6604</name>
</gene>
<dbReference type="OrthoDB" id="1918at2759"/>
<name>A0A7R8XAL5_9CRUS</name>
<dbReference type="Pfam" id="PF08737">
    <property type="entry name" value="Rgp1"/>
    <property type="match status" value="1"/>
</dbReference>
<dbReference type="PANTHER" id="PTHR12507">
    <property type="entry name" value="REDUCED GROWTH PHENOTYPE 1 RGP1, YEAST -RELATED"/>
    <property type="match status" value="1"/>
</dbReference>
<dbReference type="Proteomes" id="UP000677054">
    <property type="component" value="Unassembled WGS sequence"/>
</dbReference>
<organism evidence="1">
    <name type="scientific">Darwinula stevensoni</name>
    <dbReference type="NCBI Taxonomy" id="69355"/>
    <lineage>
        <taxon>Eukaryota</taxon>
        <taxon>Metazoa</taxon>
        <taxon>Ecdysozoa</taxon>
        <taxon>Arthropoda</taxon>
        <taxon>Crustacea</taxon>
        <taxon>Oligostraca</taxon>
        <taxon>Ostracoda</taxon>
        <taxon>Podocopa</taxon>
        <taxon>Podocopida</taxon>
        <taxon>Darwinulocopina</taxon>
        <taxon>Darwinuloidea</taxon>
        <taxon>Darwinulidae</taxon>
        <taxon>Darwinula</taxon>
    </lineage>
</organism>
<evidence type="ECO:0000313" key="2">
    <source>
        <dbReference type="Proteomes" id="UP000677054"/>
    </source>
</evidence>
<reference evidence="1" key="1">
    <citation type="submission" date="2020-11" db="EMBL/GenBank/DDBJ databases">
        <authorList>
            <person name="Tran Van P."/>
        </authorList>
    </citation>
    <scope>NUCLEOTIDE SEQUENCE</scope>
</reference>
<accession>A0A7R8XAL5</accession>
<keyword evidence="2" id="KW-1185">Reference proteome</keyword>
<protein>
    <submittedName>
        <fullName evidence="1">Uncharacterized protein</fullName>
    </submittedName>
</protein>
<proteinExistence type="predicted"/>
<dbReference type="AlphaFoldDB" id="A0A7R8XAL5"/>
<dbReference type="EMBL" id="LR900747">
    <property type="protein sequence ID" value="CAD7246758.1"/>
    <property type="molecule type" value="Genomic_DNA"/>
</dbReference>
<dbReference type="InterPro" id="IPR014848">
    <property type="entry name" value="Rgp1"/>
</dbReference>
<dbReference type="EMBL" id="CAJPEV010001230">
    <property type="protein sequence ID" value="CAG0891495.1"/>
    <property type="molecule type" value="Genomic_DNA"/>
</dbReference>